<dbReference type="PANTHER" id="PTHR31232:SF155">
    <property type="entry name" value="PLANT SELF-INCOMPATIBILITY PROTEIN S1 FAMILY"/>
    <property type="match status" value="1"/>
</dbReference>
<accession>A0A2Z7B629</accession>
<dbReference type="AlphaFoldDB" id="A0A2Z7B629"/>
<keyword evidence="4 6" id="KW-0964">Secreted</keyword>
<dbReference type="PANTHER" id="PTHR31232">
    <property type="match status" value="1"/>
</dbReference>
<evidence type="ECO:0000256" key="2">
    <source>
        <dbReference type="ARBA" id="ARBA00005581"/>
    </source>
</evidence>
<dbReference type="GO" id="GO:0005576">
    <property type="term" value="C:extracellular region"/>
    <property type="evidence" value="ECO:0007669"/>
    <property type="project" value="UniProtKB-SubCell"/>
</dbReference>
<sequence length="136" mass="16213">MGNFLFVLYLMANVVQSVRIEKSACDRSDQYWIFVSDRLSENPVPLQMSCISGMRDLGEQILNFGQYYSWRICNFQDDPETFFCHLVWGSKQVLFKSFNVKLARRCRLNTCYWYVRNDGVYFKRQKVKDWRNSSVA</sequence>
<dbReference type="GO" id="GO:0060320">
    <property type="term" value="P:rejection of self pollen"/>
    <property type="evidence" value="ECO:0007669"/>
    <property type="project" value="UniProtKB-KW"/>
</dbReference>
<feature type="chain" id="PRO_5025086408" description="S-protein homolog" evidence="6">
    <location>
        <begin position="18"/>
        <end position="136"/>
    </location>
</feature>
<keyword evidence="8" id="KW-1185">Reference proteome</keyword>
<protein>
    <recommendedName>
        <fullName evidence="6">S-protein homolog</fullName>
    </recommendedName>
</protein>
<dbReference type="InterPro" id="IPR010264">
    <property type="entry name" value="Self-incomp_S1"/>
</dbReference>
<evidence type="ECO:0000256" key="1">
    <source>
        <dbReference type="ARBA" id="ARBA00004613"/>
    </source>
</evidence>
<evidence type="ECO:0000256" key="4">
    <source>
        <dbReference type="ARBA" id="ARBA00022525"/>
    </source>
</evidence>
<evidence type="ECO:0000313" key="8">
    <source>
        <dbReference type="Proteomes" id="UP000250235"/>
    </source>
</evidence>
<comment type="subcellular location">
    <subcellularLocation>
        <location evidence="1 6">Secreted</location>
    </subcellularLocation>
</comment>
<keyword evidence="3 6" id="KW-0713">Self-incompatibility</keyword>
<dbReference type="Pfam" id="PF05938">
    <property type="entry name" value="Self-incomp_S1"/>
    <property type="match status" value="1"/>
</dbReference>
<gene>
    <name evidence="7" type="ORF">F511_18526</name>
</gene>
<evidence type="ECO:0000256" key="3">
    <source>
        <dbReference type="ARBA" id="ARBA00022471"/>
    </source>
</evidence>
<dbReference type="OrthoDB" id="1848419at2759"/>
<comment type="similarity">
    <text evidence="2 6">Belongs to the plant self-incompatibility (S1) protein family.</text>
</comment>
<feature type="signal peptide" evidence="6">
    <location>
        <begin position="1"/>
        <end position="17"/>
    </location>
</feature>
<name>A0A2Z7B629_9LAMI</name>
<keyword evidence="5 6" id="KW-0732">Signal</keyword>
<evidence type="ECO:0000256" key="6">
    <source>
        <dbReference type="RuleBase" id="RU367044"/>
    </source>
</evidence>
<evidence type="ECO:0000313" key="7">
    <source>
        <dbReference type="EMBL" id="KZV29408.1"/>
    </source>
</evidence>
<evidence type="ECO:0000256" key="5">
    <source>
        <dbReference type="ARBA" id="ARBA00022729"/>
    </source>
</evidence>
<proteinExistence type="inferred from homology"/>
<organism evidence="7 8">
    <name type="scientific">Dorcoceras hygrometricum</name>
    <dbReference type="NCBI Taxonomy" id="472368"/>
    <lineage>
        <taxon>Eukaryota</taxon>
        <taxon>Viridiplantae</taxon>
        <taxon>Streptophyta</taxon>
        <taxon>Embryophyta</taxon>
        <taxon>Tracheophyta</taxon>
        <taxon>Spermatophyta</taxon>
        <taxon>Magnoliopsida</taxon>
        <taxon>eudicotyledons</taxon>
        <taxon>Gunneridae</taxon>
        <taxon>Pentapetalae</taxon>
        <taxon>asterids</taxon>
        <taxon>lamiids</taxon>
        <taxon>Lamiales</taxon>
        <taxon>Gesneriaceae</taxon>
        <taxon>Didymocarpoideae</taxon>
        <taxon>Trichosporeae</taxon>
        <taxon>Loxocarpinae</taxon>
        <taxon>Dorcoceras</taxon>
    </lineage>
</organism>
<dbReference type="Proteomes" id="UP000250235">
    <property type="component" value="Unassembled WGS sequence"/>
</dbReference>
<dbReference type="EMBL" id="KV009378">
    <property type="protein sequence ID" value="KZV29408.1"/>
    <property type="molecule type" value="Genomic_DNA"/>
</dbReference>
<reference evidence="7 8" key="1">
    <citation type="journal article" date="2015" name="Proc. Natl. Acad. Sci. U.S.A.">
        <title>The resurrection genome of Boea hygrometrica: A blueprint for survival of dehydration.</title>
        <authorList>
            <person name="Xiao L."/>
            <person name="Yang G."/>
            <person name="Zhang L."/>
            <person name="Yang X."/>
            <person name="Zhao S."/>
            <person name="Ji Z."/>
            <person name="Zhou Q."/>
            <person name="Hu M."/>
            <person name="Wang Y."/>
            <person name="Chen M."/>
            <person name="Xu Y."/>
            <person name="Jin H."/>
            <person name="Xiao X."/>
            <person name="Hu G."/>
            <person name="Bao F."/>
            <person name="Hu Y."/>
            <person name="Wan P."/>
            <person name="Li L."/>
            <person name="Deng X."/>
            <person name="Kuang T."/>
            <person name="Xiang C."/>
            <person name="Zhu J.K."/>
            <person name="Oliver M.J."/>
            <person name="He Y."/>
        </authorList>
    </citation>
    <scope>NUCLEOTIDE SEQUENCE [LARGE SCALE GENOMIC DNA]</scope>
    <source>
        <strain evidence="8">cv. XS01</strain>
    </source>
</reference>